<protein>
    <submittedName>
        <fullName evidence="3">Integrase domain-containing protein</fullName>
    </submittedName>
</protein>
<gene>
    <name evidence="3" type="ORF">HZU72_10295</name>
</gene>
<sequence>MTSAARILLDREIPKKNLSFQSVSSIHQAWSKFSNFAHEKGIRRLEHITSDLAINYGKELAQKVNAHECSAGYAQRLVSAVNTVMKLVNTRWRAVKPVKDCGIPKRMAVRVQAPSGMDKDDIDKAVAELRVNGLIRAAAIVQLAWCFGLRVKEASLLDTNKALAQCNEIGRFHVSAGTKGGRARFAELRHSYQLVALRESAEVQQKNRSVLKSDSDWHAFRERELFEARAVIKKHNIKQYHDLRAAYACHRYKQITGNDAPVLTGVIVDREADRIARQQIALELGHNRISVVSAYVGGMA</sequence>
<accession>A0A7Z0SNC5</accession>
<evidence type="ECO:0000313" key="3">
    <source>
        <dbReference type="EMBL" id="NYT72816.1"/>
    </source>
</evidence>
<dbReference type="AlphaFoldDB" id="A0A7Z0SNC5"/>
<dbReference type="InterPro" id="IPR011010">
    <property type="entry name" value="DNA_brk_join_enz"/>
</dbReference>
<dbReference type="GO" id="GO:0015074">
    <property type="term" value="P:DNA integration"/>
    <property type="evidence" value="ECO:0007669"/>
    <property type="project" value="InterPro"/>
</dbReference>
<dbReference type="SUPFAM" id="SSF56349">
    <property type="entry name" value="DNA breaking-rejoining enzymes"/>
    <property type="match status" value="1"/>
</dbReference>
<feature type="domain" description="Integrase catalytic" evidence="2">
    <location>
        <begin position="136"/>
        <end position="249"/>
    </location>
</feature>
<dbReference type="RefSeq" id="WP_180091718.1">
    <property type="nucleotide sequence ID" value="NZ_JACCGK010000008.1"/>
</dbReference>
<dbReference type="GO" id="GO:0006310">
    <property type="term" value="P:DNA recombination"/>
    <property type="evidence" value="ECO:0007669"/>
    <property type="project" value="UniProtKB-KW"/>
</dbReference>
<keyword evidence="4" id="KW-1185">Reference proteome</keyword>
<dbReference type="InterPro" id="IPR024456">
    <property type="entry name" value="Integrase_catalytic_putative"/>
</dbReference>
<dbReference type="GO" id="GO:0003677">
    <property type="term" value="F:DNA binding"/>
    <property type="evidence" value="ECO:0007669"/>
    <property type="project" value="InterPro"/>
</dbReference>
<name>A0A7Z0SNC5_9GAMM</name>
<dbReference type="Gene3D" id="1.10.443.10">
    <property type="entry name" value="Intergrase catalytic core"/>
    <property type="match status" value="1"/>
</dbReference>
<keyword evidence="1" id="KW-0233">DNA recombination</keyword>
<organism evidence="3 4">
    <name type="scientific">Vreelandella sedimenti</name>
    <dbReference type="NCBI Taxonomy" id="2729618"/>
    <lineage>
        <taxon>Bacteria</taxon>
        <taxon>Pseudomonadati</taxon>
        <taxon>Pseudomonadota</taxon>
        <taxon>Gammaproteobacteria</taxon>
        <taxon>Oceanospirillales</taxon>
        <taxon>Halomonadaceae</taxon>
        <taxon>Vreelandella</taxon>
    </lineage>
</organism>
<evidence type="ECO:0000313" key="4">
    <source>
        <dbReference type="Proteomes" id="UP000520876"/>
    </source>
</evidence>
<evidence type="ECO:0000259" key="2">
    <source>
        <dbReference type="Pfam" id="PF12835"/>
    </source>
</evidence>
<evidence type="ECO:0000256" key="1">
    <source>
        <dbReference type="ARBA" id="ARBA00023172"/>
    </source>
</evidence>
<comment type="caution">
    <text evidence="3">The sequence shown here is derived from an EMBL/GenBank/DDBJ whole genome shotgun (WGS) entry which is preliminary data.</text>
</comment>
<proteinExistence type="predicted"/>
<dbReference type="EMBL" id="JACCGK010000008">
    <property type="protein sequence ID" value="NYT72816.1"/>
    <property type="molecule type" value="Genomic_DNA"/>
</dbReference>
<dbReference type="Proteomes" id="UP000520876">
    <property type="component" value="Unassembled WGS sequence"/>
</dbReference>
<reference evidence="3 4" key="1">
    <citation type="submission" date="2020-07" db="EMBL/GenBank/DDBJ databases">
        <title>Halomonas sp. QX-2 draft genome sequence.</title>
        <authorList>
            <person name="Qiu X."/>
        </authorList>
    </citation>
    <scope>NUCLEOTIDE SEQUENCE [LARGE SCALE GENOMIC DNA]</scope>
    <source>
        <strain evidence="3 4">QX-2</strain>
    </source>
</reference>
<dbReference type="InterPro" id="IPR013762">
    <property type="entry name" value="Integrase-like_cat_sf"/>
</dbReference>
<dbReference type="Pfam" id="PF12835">
    <property type="entry name" value="Integrase_1"/>
    <property type="match status" value="1"/>
</dbReference>